<reference evidence="1 2" key="1">
    <citation type="submission" date="2013-10" db="EMBL/GenBank/DDBJ databases">
        <authorList>
            <consortium name="International Citrus Genome Consortium"/>
            <person name="Jenkins J."/>
            <person name="Schmutz J."/>
            <person name="Prochnik S."/>
            <person name="Rokhsar D."/>
            <person name="Gmitter F."/>
            <person name="Ollitrault P."/>
            <person name="Machado M."/>
            <person name="Talon M."/>
            <person name="Wincker P."/>
            <person name="Jaillon O."/>
            <person name="Morgante M."/>
        </authorList>
    </citation>
    <scope>NUCLEOTIDE SEQUENCE</scope>
    <source>
        <strain evidence="2">cv. Clemenules</strain>
    </source>
</reference>
<dbReference type="Proteomes" id="UP000030687">
    <property type="component" value="Unassembled WGS sequence"/>
</dbReference>
<accession>V4RQU1</accession>
<organism evidence="1 2">
    <name type="scientific">Citrus clementina</name>
    <name type="common">Clementine</name>
    <name type="synonym">Citrus deliciosa x Citrus sinensis</name>
    <dbReference type="NCBI Taxonomy" id="85681"/>
    <lineage>
        <taxon>Eukaryota</taxon>
        <taxon>Viridiplantae</taxon>
        <taxon>Streptophyta</taxon>
        <taxon>Embryophyta</taxon>
        <taxon>Tracheophyta</taxon>
        <taxon>Spermatophyta</taxon>
        <taxon>Magnoliopsida</taxon>
        <taxon>eudicotyledons</taxon>
        <taxon>Gunneridae</taxon>
        <taxon>Pentapetalae</taxon>
        <taxon>rosids</taxon>
        <taxon>malvids</taxon>
        <taxon>Sapindales</taxon>
        <taxon>Rutaceae</taxon>
        <taxon>Aurantioideae</taxon>
        <taxon>Citrus</taxon>
    </lineage>
</organism>
<dbReference type="EMBL" id="KI536978">
    <property type="protein sequence ID" value="ESR36863.1"/>
    <property type="molecule type" value="Genomic_DNA"/>
</dbReference>
<evidence type="ECO:0000313" key="1">
    <source>
        <dbReference type="EMBL" id="ESR36863.1"/>
    </source>
</evidence>
<protein>
    <submittedName>
        <fullName evidence="1">Uncharacterized protein</fullName>
    </submittedName>
</protein>
<dbReference type="InParanoid" id="V4RQU1"/>
<gene>
    <name evidence="1" type="ORF">CICLE_v10030316mg</name>
</gene>
<dbReference type="Pfam" id="PF14223">
    <property type="entry name" value="Retrotran_gag_2"/>
    <property type="match status" value="1"/>
</dbReference>
<sequence>TVARYTCARDVWSSLKQRFASQQRIVELHTELVTTKCGDISISDFLDKIHSIADNLYLSGRPIYDEDLVSIIVTLLLSSERCLTSSKPYPYPSDSTIVMKANSRGGRGFPRNNGGRGSVNNFSGGFNGGNGFTGWSSKIEGYC</sequence>
<evidence type="ECO:0000313" key="2">
    <source>
        <dbReference type="Proteomes" id="UP000030687"/>
    </source>
</evidence>
<dbReference type="PANTHER" id="PTHR47481">
    <property type="match status" value="1"/>
</dbReference>
<keyword evidence="2" id="KW-1185">Reference proteome</keyword>
<dbReference type="Gramene" id="ESR36863">
    <property type="protein sequence ID" value="ESR36863"/>
    <property type="gene ID" value="CICLE_v10030316mg"/>
</dbReference>
<dbReference type="PANTHER" id="PTHR47481:SF34">
    <property type="entry name" value="CCHC-TYPE DOMAIN-CONTAINING PROTEIN"/>
    <property type="match status" value="1"/>
</dbReference>
<dbReference type="AlphaFoldDB" id="V4RQU1"/>
<name>V4RQU1_CITCL</name>
<dbReference type="KEGG" id="cic:CICLE_v10030316mg"/>
<feature type="non-terminal residue" evidence="1">
    <location>
        <position position="1"/>
    </location>
</feature>
<proteinExistence type="predicted"/>